<dbReference type="InterPro" id="IPR029044">
    <property type="entry name" value="Nucleotide-diphossugar_trans"/>
</dbReference>
<dbReference type="Gene3D" id="3.40.50.1110">
    <property type="entry name" value="SGNH hydrolase"/>
    <property type="match status" value="1"/>
</dbReference>
<dbReference type="SUPFAM" id="SSF52266">
    <property type="entry name" value="SGNH hydrolase"/>
    <property type="match status" value="1"/>
</dbReference>
<dbReference type="PANTHER" id="PTHR21485">
    <property type="entry name" value="HAD SUPERFAMILY MEMBERS CMAS AND KDSC"/>
    <property type="match status" value="1"/>
</dbReference>
<protein>
    <submittedName>
        <fullName evidence="2">N-acetylneuraminate cytidylyltransferase</fullName>
    </submittedName>
</protein>
<dbReference type="Pfam" id="PF02348">
    <property type="entry name" value="CTP_transf_3"/>
    <property type="match status" value="1"/>
</dbReference>
<dbReference type="InterPro" id="IPR013830">
    <property type="entry name" value="SGNH_hydro"/>
</dbReference>
<name>A0A1Z1EE01_ESCAL</name>
<feature type="domain" description="SGNH hydrolase-type esterase" evidence="1">
    <location>
        <begin position="269"/>
        <end position="409"/>
    </location>
</feature>
<dbReference type="RefSeq" id="WP_059228961.1">
    <property type="nucleotide sequence ID" value="NZ_BBVV01000016.1"/>
</dbReference>
<evidence type="ECO:0000313" key="2">
    <source>
        <dbReference type="EMBL" id="ARO73577.1"/>
    </source>
</evidence>
<keyword evidence="2" id="KW-0548">Nucleotidyltransferase</keyword>
<keyword evidence="2" id="KW-0808">Transferase</keyword>
<dbReference type="InterPro" id="IPR036514">
    <property type="entry name" value="SGNH_hydro_sf"/>
</dbReference>
<reference evidence="2" key="1">
    <citation type="journal article" date="2017" name="Carbohydr. Res.">
        <title>Structures and gene clusters of the O-antigens of Escherichia albertii O3, O4, O6, and O7.</title>
        <authorList>
            <person name="Naumenko O.I."/>
            <person name="Zheng H."/>
            <person name="Senchenkova S.N."/>
            <person name="Wang H."/>
            <person name="Li Q."/>
            <person name="Shashkov A.S."/>
            <person name="Wang J."/>
            <person name="Knirel Y.A."/>
            <person name="Xiong Y."/>
        </authorList>
    </citation>
    <scope>NUCLEOTIDE SEQUENCE</scope>
    <source>
        <strain evidence="2">ZG141049</strain>
    </source>
</reference>
<dbReference type="GO" id="GO:0008781">
    <property type="term" value="F:N-acylneuraminate cytidylyltransferase activity"/>
    <property type="evidence" value="ECO:0007669"/>
    <property type="project" value="TreeGrafter"/>
</dbReference>
<proteinExistence type="predicted"/>
<organism evidence="2">
    <name type="scientific">Escherichia albertii</name>
    <dbReference type="NCBI Taxonomy" id="208962"/>
    <lineage>
        <taxon>Bacteria</taxon>
        <taxon>Pseudomonadati</taxon>
        <taxon>Pseudomonadota</taxon>
        <taxon>Gammaproteobacteria</taxon>
        <taxon>Enterobacterales</taxon>
        <taxon>Enterobacteriaceae</taxon>
        <taxon>Escherichia</taxon>
    </lineage>
</organism>
<sequence>MVNRLAIIPARSGSKGLANKNILMLMGKPLIVYTIDAAISSKCFSKVIVSTDSIEYKYIAEKYGAEVVMRDERLASDTATSFMVIEDILKKYRGFDYFVLLQPTSPFRNAKHIQESIDLFESKKGINFLVSVTESNKNSELIKPLDESHRLTNFGGDFSNYRRQNVKEYSPNGAIFIGRNDSYLKKKHFFGSDSVAYIMNKEDSVDIDDRVDFEIAISLATKKMKQKLLIKQIKHRIAEKFNEINPSAPITLIGHSLFDYWGIDTLAGKKVNNYGIAGINSEQYYQFVLKKRLISNLGDIVFLYSGTNDIVLENWTAKYTIYWTTKIIEELKKINSNVKIYLLAVPPVNGRVDRNNYIINELNHLLFHHVKCLNNVYWVPLSESFYDEFGNLKHSFTSDGLHFTKKAYEQLERDLEEVMK</sequence>
<dbReference type="CDD" id="cd02513">
    <property type="entry name" value="CMP-NeuAc_Synthase"/>
    <property type="match status" value="1"/>
</dbReference>
<dbReference type="SUPFAM" id="SSF53448">
    <property type="entry name" value="Nucleotide-diphospho-sugar transferases"/>
    <property type="match status" value="1"/>
</dbReference>
<dbReference type="InterPro" id="IPR050793">
    <property type="entry name" value="CMP-NeuNAc_synthase"/>
</dbReference>
<dbReference type="GO" id="GO:0016788">
    <property type="term" value="F:hydrolase activity, acting on ester bonds"/>
    <property type="evidence" value="ECO:0007669"/>
    <property type="project" value="UniProtKB-ARBA"/>
</dbReference>
<dbReference type="EMBL" id="KY574602">
    <property type="protein sequence ID" value="ARO73577.1"/>
    <property type="molecule type" value="Genomic_DNA"/>
</dbReference>
<dbReference type="PANTHER" id="PTHR21485:SF6">
    <property type="entry name" value="N-ACYLNEURAMINATE CYTIDYLYLTRANSFERASE-RELATED"/>
    <property type="match status" value="1"/>
</dbReference>
<dbReference type="CDD" id="cd01841">
    <property type="entry name" value="NnaC_like"/>
    <property type="match status" value="1"/>
</dbReference>
<dbReference type="Pfam" id="PF13472">
    <property type="entry name" value="Lipase_GDSL_2"/>
    <property type="match status" value="1"/>
</dbReference>
<evidence type="ECO:0000259" key="1">
    <source>
        <dbReference type="Pfam" id="PF13472"/>
    </source>
</evidence>
<accession>A0A1Z1EE01</accession>
<dbReference type="InterPro" id="IPR003329">
    <property type="entry name" value="Cytidylyl_trans"/>
</dbReference>
<dbReference type="Gene3D" id="3.90.550.10">
    <property type="entry name" value="Spore Coat Polysaccharide Biosynthesis Protein SpsA, Chain A"/>
    <property type="match status" value="1"/>
</dbReference>
<dbReference type="AlphaFoldDB" id="A0A1Z1EE01"/>